<organism evidence="1">
    <name type="scientific">viral metagenome</name>
    <dbReference type="NCBI Taxonomy" id="1070528"/>
    <lineage>
        <taxon>unclassified sequences</taxon>
        <taxon>metagenomes</taxon>
        <taxon>organismal metagenomes</taxon>
    </lineage>
</organism>
<dbReference type="Gene3D" id="3.40.1350.10">
    <property type="match status" value="1"/>
</dbReference>
<proteinExistence type="predicted"/>
<evidence type="ECO:0000313" key="1">
    <source>
        <dbReference type="EMBL" id="QJA53947.1"/>
    </source>
</evidence>
<gene>
    <name evidence="1" type="ORF">TM448A04213_0014</name>
</gene>
<protein>
    <submittedName>
        <fullName evidence="1">Putative VRR-NUC domain-containing protein</fullName>
    </submittedName>
</protein>
<dbReference type="InterPro" id="IPR011856">
    <property type="entry name" value="tRNA_endonuc-like_dom_sf"/>
</dbReference>
<accession>A0A6H2A2Z6</accession>
<name>A0A6H2A2Z6_9ZZZZ</name>
<dbReference type="EMBL" id="MT144464">
    <property type="protein sequence ID" value="QJA53947.1"/>
    <property type="molecule type" value="Genomic_DNA"/>
</dbReference>
<dbReference type="AlphaFoldDB" id="A0A6H2A2Z6"/>
<sequence length="125" mass="14017">MKLSEAQVKQAVDEYLTYQMNQGNLWKARLNAGDFIEMRGNTRRRIKGVGKGTADFIMIKPVFISIGGYAPRIPSVEVIFIEVKSTTGKQSPEQVDFENMAIGLGCKYALVRSIEDLERLASKED</sequence>
<dbReference type="GO" id="GO:0003676">
    <property type="term" value="F:nucleic acid binding"/>
    <property type="evidence" value="ECO:0007669"/>
    <property type="project" value="InterPro"/>
</dbReference>
<reference evidence="1" key="1">
    <citation type="submission" date="2020-03" db="EMBL/GenBank/DDBJ databases">
        <title>The deep terrestrial virosphere.</title>
        <authorList>
            <person name="Holmfeldt K."/>
            <person name="Nilsson E."/>
            <person name="Simone D."/>
            <person name="Lopez-Fernandez M."/>
            <person name="Wu X."/>
            <person name="de Brujin I."/>
            <person name="Lundin D."/>
            <person name="Andersson A."/>
            <person name="Bertilsson S."/>
            <person name="Dopson M."/>
        </authorList>
    </citation>
    <scope>NUCLEOTIDE SEQUENCE</scope>
    <source>
        <strain evidence="1">TM448A04213</strain>
    </source>
</reference>